<dbReference type="EMBL" id="JANCLV010000015">
    <property type="protein sequence ID" value="MCP9001512.1"/>
    <property type="molecule type" value="Genomic_DNA"/>
</dbReference>
<dbReference type="InterPro" id="IPR019079">
    <property type="entry name" value="Capsule_synth_CapA"/>
</dbReference>
<dbReference type="InterPro" id="IPR029052">
    <property type="entry name" value="Metallo-depent_PP-like"/>
</dbReference>
<proteinExistence type="inferred from homology"/>
<dbReference type="CDD" id="cd07381">
    <property type="entry name" value="MPP_CapA"/>
    <property type="match status" value="1"/>
</dbReference>
<dbReference type="SUPFAM" id="SSF56300">
    <property type="entry name" value="Metallo-dependent phosphatases"/>
    <property type="match status" value="1"/>
</dbReference>
<dbReference type="SMART" id="SM00854">
    <property type="entry name" value="PGA_cap"/>
    <property type="match status" value="1"/>
</dbReference>
<dbReference type="Pfam" id="PF09587">
    <property type="entry name" value="PGA_cap"/>
    <property type="match status" value="1"/>
</dbReference>
<accession>A0ABT1LSU4</accession>
<dbReference type="Proteomes" id="UP001524318">
    <property type="component" value="Unassembled WGS sequence"/>
</dbReference>
<dbReference type="RefSeq" id="WP_254752257.1">
    <property type="nucleotide sequence ID" value="NZ_JANCLV010000015.1"/>
</dbReference>
<name>A0ABT1LSU4_9MICC</name>
<reference evidence="3 4" key="1">
    <citation type="submission" date="2022-06" db="EMBL/GenBank/DDBJ databases">
        <title>Pseudarthrobacter sp. strain RMG13 Genome sequencing and assembly.</title>
        <authorList>
            <person name="Kim I."/>
        </authorList>
    </citation>
    <scope>NUCLEOTIDE SEQUENCE [LARGE SCALE GENOMIC DNA]</scope>
    <source>
        <strain evidence="3 4">RMG13</strain>
    </source>
</reference>
<organism evidence="3 4">
    <name type="scientific">Pseudarthrobacter humi</name>
    <dbReference type="NCBI Taxonomy" id="2952523"/>
    <lineage>
        <taxon>Bacteria</taxon>
        <taxon>Bacillati</taxon>
        <taxon>Actinomycetota</taxon>
        <taxon>Actinomycetes</taxon>
        <taxon>Micrococcales</taxon>
        <taxon>Micrococcaceae</taxon>
        <taxon>Pseudarthrobacter</taxon>
    </lineage>
</organism>
<dbReference type="InterPro" id="IPR052169">
    <property type="entry name" value="CW_Biosynth-Accessory"/>
</dbReference>
<comment type="similarity">
    <text evidence="1">Belongs to the CapA family.</text>
</comment>
<feature type="domain" description="Capsule synthesis protein CapA" evidence="2">
    <location>
        <begin position="2"/>
        <end position="246"/>
    </location>
</feature>
<protein>
    <submittedName>
        <fullName evidence="3">CapA family protein</fullName>
    </submittedName>
</protein>
<dbReference type="PANTHER" id="PTHR33393">
    <property type="entry name" value="POLYGLUTAMINE SYNTHESIS ACCESSORY PROTEIN RV0574C-RELATED"/>
    <property type="match status" value="1"/>
</dbReference>
<evidence type="ECO:0000259" key="2">
    <source>
        <dbReference type="SMART" id="SM00854"/>
    </source>
</evidence>
<evidence type="ECO:0000313" key="3">
    <source>
        <dbReference type="EMBL" id="MCP9001512.1"/>
    </source>
</evidence>
<dbReference type="Gene3D" id="3.60.21.10">
    <property type="match status" value="1"/>
</dbReference>
<sequence length="331" mass="36579">MRIAMLGDVMLGRLVNEQLKVADPAYPWGDALPVLRQADIRFANLECVLADGGTPVVGKAFHFRSDVKNVESLRSAAIDVVSLANNHVLDYGIDALREMLPALDQQGILRAGAGMDAEAARRPAVRRVGPTAVGFIAFTDNEPGWEATARSPGIYYVPVDAGDHRVTDLLELVRRTKGRVQLLIVSAHWGPNWGAAVPTAHQSLARALINAGADVVFGHSAHIFRGVEIYRDRPIIYSAGDFVDDYAVDPTERNDQSFIFLLETRKLRLHPTTITDFQTRLARRSARKIAERMQRLSEQLGTRSVWIEGENVLEIPIDSIREGSTGARTRR</sequence>
<comment type="caution">
    <text evidence="3">The sequence shown here is derived from an EMBL/GenBank/DDBJ whole genome shotgun (WGS) entry which is preliminary data.</text>
</comment>
<evidence type="ECO:0000256" key="1">
    <source>
        <dbReference type="ARBA" id="ARBA00005662"/>
    </source>
</evidence>
<evidence type="ECO:0000313" key="4">
    <source>
        <dbReference type="Proteomes" id="UP001524318"/>
    </source>
</evidence>
<dbReference type="PANTHER" id="PTHR33393:SF11">
    <property type="entry name" value="POLYGLUTAMINE SYNTHESIS ACCESSORY PROTEIN RV0574C-RELATED"/>
    <property type="match status" value="1"/>
</dbReference>
<keyword evidence="4" id="KW-1185">Reference proteome</keyword>
<gene>
    <name evidence="3" type="ORF">NFC73_17525</name>
</gene>